<reference evidence="1 2" key="1">
    <citation type="journal article" date="2024" name="Plant J.">
        <title>Genome sequences and population genomics reveal climatic adaptation and genomic divergence between two closely related sweetgum species.</title>
        <authorList>
            <person name="Xu W.Q."/>
            <person name="Ren C.Q."/>
            <person name="Zhang X.Y."/>
            <person name="Comes H.P."/>
            <person name="Liu X.H."/>
            <person name="Li Y.G."/>
            <person name="Kettle C.J."/>
            <person name="Jalonen R."/>
            <person name="Gaisberger H."/>
            <person name="Ma Y.Z."/>
            <person name="Qiu Y.X."/>
        </authorList>
    </citation>
    <scope>NUCLEOTIDE SEQUENCE [LARGE SCALE GENOMIC DNA]</scope>
    <source>
        <strain evidence="1">Hangzhou</strain>
    </source>
</reference>
<keyword evidence="2" id="KW-1185">Reference proteome</keyword>
<organism evidence="1 2">
    <name type="scientific">Liquidambar formosana</name>
    <name type="common">Formosan gum</name>
    <dbReference type="NCBI Taxonomy" id="63359"/>
    <lineage>
        <taxon>Eukaryota</taxon>
        <taxon>Viridiplantae</taxon>
        <taxon>Streptophyta</taxon>
        <taxon>Embryophyta</taxon>
        <taxon>Tracheophyta</taxon>
        <taxon>Spermatophyta</taxon>
        <taxon>Magnoliopsida</taxon>
        <taxon>eudicotyledons</taxon>
        <taxon>Gunneridae</taxon>
        <taxon>Pentapetalae</taxon>
        <taxon>Saxifragales</taxon>
        <taxon>Altingiaceae</taxon>
        <taxon>Liquidambar</taxon>
    </lineage>
</organism>
<evidence type="ECO:0000313" key="2">
    <source>
        <dbReference type="Proteomes" id="UP001415857"/>
    </source>
</evidence>
<gene>
    <name evidence="1" type="ORF">L1049_027593</name>
</gene>
<comment type="caution">
    <text evidence="1">The sequence shown here is derived from an EMBL/GenBank/DDBJ whole genome shotgun (WGS) entry which is preliminary data.</text>
</comment>
<accession>A0AAP0WV89</accession>
<dbReference type="Proteomes" id="UP001415857">
    <property type="component" value="Unassembled WGS sequence"/>
</dbReference>
<name>A0AAP0WV89_LIQFO</name>
<evidence type="ECO:0000313" key="1">
    <source>
        <dbReference type="EMBL" id="KAK9278036.1"/>
    </source>
</evidence>
<dbReference type="InterPro" id="IPR011990">
    <property type="entry name" value="TPR-like_helical_dom_sf"/>
</dbReference>
<protein>
    <submittedName>
        <fullName evidence="1">Uncharacterized protein</fullName>
    </submittedName>
</protein>
<dbReference type="EMBL" id="JBBPBK010000009">
    <property type="protein sequence ID" value="KAK9278036.1"/>
    <property type="molecule type" value="Genomic_DNA"/>
</dbReference>
<dbReference type="AlphaFoldDB" id="A0AAP0WV89"/>
<dbReference type="SUPFAM" id="SSF48452">
    <property type="entry name" value="TPR-like"/>
    <property type="match status" value="1"/>
</dbReference>
<proteinExistence type="predicted"/>
<dbReference type="Gene3D" id="1.25.40.10">
    <property type="entry name" value="Tetratricopeptide repeat domain"/>
    <property type="match status" value="1"/>
</dbReference>
<sequence length="118" mass="13279">MLEVNAGHENGHLHLKIAHCYLSLNERVKAIHCLYKALCTLENNVDAWLTLASLLLEEEKEDEVFLIAFSTNISRGDSERSYDQSRPWWLNGKVKLIAIVAIAMNNVSNVAIAMCVIL</sequence>